<evidence type="ECO:0000256" key="1">
    <source>
        <dbReference type="SAM" id="Phobius"/>
    </source>
</evidence>
<reference evidence="2" key="2">
    <citation type="submission" date="2020-09" db="EMBL/GenBank/DDBJ databases">
        <authorList>
            <person name="Sun Q."/>
            <person name="Ohkuma M."/>
        </authorList>
    </citation>
    <scope>NUCLEOTIDE SEQUENCE</scope>
    <source>
        <strain evidence="2">JCM 13064</strain>
    </source>
</reference>
<keyword evidence="1" id="KW-0812">Transmembrane</keyword>
<feature type="transmembrane region" description="Helical" evidence="1">
    <location>
        <begin position="43"/>
        <end position="63"/>
    </location>
</feature>
<name>A0A917RHN0_9ACTN</name>
<keyword evidence="1" id="KW-1133">Transmembrane helix</keyword>
<proteinExistence type="predicted"/>
<sequence>MILSGAFRSVIRRAAGVTGLPLLLPVEITRRSGADHVDVPSLPIALLIAGGVLLLVCLMLGVFHR</sequence>
<evidence type="ECO:0000313" key="3">
    <source>
        <dbReference type="Proteomes" id="UP000645217"/>
    </source>
</evidence>
<organism evidence="2 3">
    <name type="scientific">Sphaerisporangium melleum</name>
    <dbReference type="NCBI Taxonomy" id="321316"/>
    <lineage>
        <taxon>Bacteria</taxon>
        <taxon>Bacillati</taxon>
        <taxon>Actinomycetota</taxon>
        <taxon>Actinomycetes</taxon>
        <taxon>Streptosporangiales</taxon>
        <taxon>Streptosporangiaceae</taxon>
        <taxon>Sphaerisporangium</taxon>
    </lineage>
</organism>
<keyword evidence="1" id="KW-0472">Membrane</keyword>
<dbReference type="EMBL" id="BMNT01000036">
    <property type="protein sequence ID" value="GGL07548.1"/>
    <property type="molecule type" value="Genomic_DNA"/>
</dbReference>
<protein>
    <submittedName>
        <fullName evidence="2">Uncharacterized protein</fullName>
    </submittedName>
</protein>
<dbReference type="AlphaFoldDB" id="A0A917RHN0"/>
<dbReference type="Proteomes" id="UP000645217">
    <property type="component" value="Unassembled WGS sequence"/>
</dbReference>
<keyword evidence="3" id="KW-1185">Reference proteome</keyword>
<accession>A0A917RHN0</accession>
<reference evidence="2" key="1">
    <citation type="journal article" date="2014" name="Int. J. Syst. Evol. Microbiol.">
        <title>Complete genome sequence of Corynebacterium casei LMG S-19264T (=DSM 44701T), isolated from a smear-ripened cheese.</title>
        <authorList>
            <consortium name="US DOE Joint Genome Institute (JGI-PGF)"/>
            <person name="Walter F."/>
            <person name="Albersmeier A."/>
            <person name="Kalinowski J."/>
            <person name="Ruckert C."/>
        </authorList>
    </citation>
    <scope>NUCLEOTIDE SEQUENCE</scope>
    <source>
        <strain evidence="2">JCM 13064</strain>
    </source>
</reference>
<comment type="caution">
    <text evidence="2">The sequence shown here is derived from an EMBL/GenBank/DDBJ whole genome shotgun (WGS) entry which is preliminary data.</text>
</comment>
<evidence type="ECO:0000313" key="2">
    <source>
        <dbReference type="EMBL" id="GGL07548.1"/>
    </source>
</evidence>
<gene>
    <name evidence="2" type="ORF">GCM10007964_57230</name>
</gene>